<proteinExistence type="predicted"/>
<evidence type="ECO:0000313" key="1">
    <source>
        <dbReference type="EMBL" id="KAG2269213.1"/>
    </source>
</evidence>
<keyword evidence="2" id="KW-1185">Reference proteome</keyword>
<organism evidence="1 2">
    <name type="scientific">Brassica carinata</name>
    <name type="common">Ethiopian mustard</name>
    <name type="synonym">Abyssinian cabbage</name>
    <dbReference type="NCBI Taxonomy" id="52824"/>
    <lineage>
        <taxon>Eukaryota</taxon>
        <taxon>Viridiplantae</taxon>
        <taxon>Streptophyta</taxon>
        <taxon>Embryophyta</taxon>
        <taxon>Tracheophyta</taxon>
        <taxon>Spermatophyta</taxon>
        <taxon>Magnoliopsida</taxon>
        <taxon>eudicotyledons</taxon>
        <taxon>Gunneridae</taxon>
        <taxon>Pentapetalae</taxon>
        <taxon>rosids</taxon>
        <taxon>malvids</taxon>
        <taxon>Brassicales</taxon>
        <taxon>Brassicaceae</taxon>
        <taxon>Brassiceae</taxon>
        <taxon>Brassica</taxon>
    </lineage>
</organism>
<sequence length="252" mass="29678">MTAEPKNEEKKTTETTLSFQEKLQSPADEFFNYFTRKIHHVSVEYPAEELRFYIQSTDLEKRTVTMRIFGERVNPKYFETVKVTMVFPTEDIHSPVNLQIVCKYKRHDPKDRINRLFYNTLTSLTRHIKLIDTDLYQLNHTNNSIVSEYPAEECFKAFIEACKESAVVEIQTKDLVKRTTTIGLMRSTDVLMTKFNRLKVTITITPQEGDKCCHVEWTTEAEELSDNRRDKTFIRRTADLIHGIIRKKLRSK</sequence>
<dbReference type="SUPFAM" id="SSF55961">
    <property type="entry name" value="Bet v1-like"/>
    <property type="match status" value="2"/>
</dbReference>
<dbReference type="InterPro" id="IPR023393">
    <property type="entry name" value="START-like_dom_sf"/>
</dbReference>
<dbReference type="OrthoDB" id="10277051at2759"/>
<dbReference type="Proteomes" id="UP000886595">
    <property type="component" value="Unassembled WGS sequence"/>
</dbReference>
<reference evidence="1 2" key="1">
    <citation type="submission" date="2020-02" db="EMBL/GenBank/DDBJ databases">
        <authorList>
            <person name="Ma Q."/>
            <person name="Huang Y."/>
            <person name="Song X."/>
            <person name="Pei D."/>
        </authorList>
    </citation>
    <scope>NUCLEOTIDE SEQUENCE [LARGE SCALE GENOMIC DNA]</scope>
    <source>
        <strain evidence="1">Sxm20200214</strain>
        <tissue evidence="1">Leaf</tissue>
    </source>
</reference>
<comment type="caution">
    <text evidence="1">The sequence shown here is derived from an EMBL/GenBank/DDBJ whole genome shotgun (WGS) entry which is preliminary data.</text>
</comment>
<dbReference type="Gene3D" id="3.30.530.20">
    <property type="match status" value="2"/>
</dbReference>
<gene>
    <name evidence="1" type="ORF">Bca52824_063768</name>
</gene>
<accession>A0A8X7QGA6</accession>
<dbReference type="AlphaFoldDB" id="A0A8X7QGA6"/>
<name>A0A8X7QGA6_BRACI</name>
<evidence type="ECO:0000313" key="2">
    <source>
        <dbReference type="Proteomes" id="UP000886595"/>
    </source>
</evidence>
<dbReference type="InterPro" id="IPR051761">
    <property type="entry name" value="MLP-like_ligand-binding"/>
</dbReference>
<dbReference type="EMBL" id="JAAMPC010000013">
    <property type="protein sequence ID" value="KAG2269213.1"/>
    <property type="molecule type" value="Genomic_DNA"/>
</dbReference>
<dbReference type="PANTHER" id="PTHR31907">
    <property type="entry name" value="MLP-LIKE PROTEIN 423"/>
    <property type="match status" value="1"/>
</dbReference>
<protein>
    <submittedName>
        <fullName evidence="1">Uncharacterized protein</fullName>
    </submittedName>
</protein>